<keyword evidence="2" id="KW-0812">Transmembrane</keyword>
<reference evidence="3" key="2">
    <citation type="submission" date="2021-09" db="EMBL/GenBank/DDBJ databases">
        <authorList>
            <person name="Gilroy R."/>
        </authorList>
    </citation>
    <scope>NUCLEOTIDE SEQUENCE</scope>
    <source>
        <strain evidence="3">ChiGjej5B5-7349</strain>
    </source>
</reference>
<feature type="region of interest" description="Disordered" evidence="1">
    <location>
        <begin position="1"/>
        <end position="120"/>
    </location>
</feature>
<sequence length="322" mass="34233">MTTDPASGGDSLRPDGPAPQQPQQAPQQPQAPQPPQYGQAQPHSPQASPGYPQSQPSAQPYGSGAPNGYPQAPHGQQHSAPQYGQAPNGQHNSGPQYGQAQPQQGTGPAPHGQAPNGSASKNEYFDFTGYRFRMPTAWPGSIGDAIPSFRSGISGIFQTSHMPMDARIGYWVWLVGCVLAIIGWVFAMGTILIGILFNPVILMATGMMSLFGDIRWGVILFYVATMILQLILLVLQLFLTLKIREGADWARLALTAITVLSIIYAGILTAADLESGGAGTVVASVVSLALIAPFWLPQANAWFLRSSQHGTGTGGSRRNPRH</sequence>
<feature type="compositionally biased region" description="Polar residues" evidence="1">
    <location>
        <begin position="74"/>
        <end position="93"/>
    </location>
</feature>
<comment type="caution">
    <text evidence="3">The sequence shown here is derived from an EMBL/GenBank/DDBJ whole genome shotgun (WGS) entry which is preliminary data.</text>
</comment>
<proteinExistence type="predicted"/>
<dbReference type="EMBL" id="DYUK01000095">
    <property type="protein sequence ID" value="HJG79680.1"/>
    <property type="molecule type" value="Genomic_DNA"/>
</dbReference>
<dbReference type="AlphaFoldDB" id="A0A921MCB0"/>
<feature type="compositionally biased region" description="Polar residues" evidence="1">
    <location>
        <begin position="43"/>
        <end position="60"/>
    </location>
</feature>
<gene>
    <name evidence="3" type="ORF">K8V08_04625</name>
</gene>
<protein>
    <submittedName>
        <fullName evidence="3">Uncharacterized protein</fullName>
    </submittedName>
</protein>
<keyword evidence="2" id="KW-0472">Membrane</keyword>
<reference evidence="3" key="1">
    <citation type="journal article" date="2021" name="PeerJ">
        <title>Extensive microbial diversity within the chicken gut microbiome revealed by metagenomics and culture.</title>
        <authorList>
            <person name="Gilroy R."/>
            <person name="Ravi A."/>
            <person name="Getino M."/>
            <person name="Pursley I."/>
            <person name="Horton D.L."/>
            <person name="Alikhan N.F."/>
            <person name="Baker D."/>
            <person name="Gharbi K."/>
            <person name="Hall N."/>
            <person name="Watson M."/>
            <person name="Adriaenssens E.M."/>
            <person name="Foster-Nyarko E."/>
            <person name="Jarju S."/>
            <person name="Secka A."/>
            <person name="Antonio M."/>
            <person name="Oren A."/>
            <person name="Chaudhuri R.R."/>
            <person name="La Ragione R."/>
            <person name="Hildebrand F."/>
            <person name="Pallen M.J."/>
        </authorList>
    </citation>
    <scope>NUCLEOTIDE SEQUENCE</scope>
    <source>
        <strain evidence="3">ChiGjej5B5-7349</strain>
    </source>
</reference>
<organism evidence="3 4">
    <name type="scientific">Brevibacterium senegalense</name>
    <dbReference type="NCBI Taxonomy" id="1033736"/>
    <lineage>
        <taxon>Bacteria</taxon>
        <taxon>Bacillati</taxon>
        <taxon>Actinomycetota</taxon>
        <taxon>Actinomycetes</taxon>
        <taxon>Micrococcales</taxon>
        <taxon>Brevibacteriaceae</taxon>
        <taxon>Brevibacterium</taxon>
    </lineage>
</organism>
<name>A0A921MCB0_9MICO</name>
<evidence type="ECO:0000313" key="3">
    <source>
        <dbReference type="EMBL" id="HJG79680.1"/>
    </source>
</evidence>
<feature type="transmembrane region" description="Helical" evidence="2">
    <location>
        <begin position="252"/>
        <end position="271"/>
    </location>
</feature>
<evidence type="ECO:0000313" key="4">
    <source>
        <dbReference type="Proteomes" id="UP000784435"/>
    </source>
</evidence>
<feature type="compositionally biased region" description="Low complexity" evidence="1">
    <location>
        <begin position="94"/>
        <end position="115"/>
    </location>
</feature>
<feature type="transmembrane region" description="Helical" evidence="2">
    <location>
        <begin position="277"/>
        <end position="296"/>
    </location>
</feature>
<feature type="transmembrane region" description="Helical" evidence="2">
    <location>
        <begin position="217"/>
        <end position="240"/>
    </location>
</feature>
<evidence type="ECO:0000256" key="1">
    <source>
        <dbReference type="SAM" id="MobiDB-lite"/>
    </source>
</evidence>
<evidence type="ECO:0000256" key="2">
    <source>
        <dbReference type="SAM" id="Phobius"/>
    </source>
</evidence>
<feature type="transmembrane region" description="Helical" evidence="2">
    <location>
        <begin position="170"/>
        <end position="197"/>
    </location>
</feature>
<dbReference type="Proteomes" id="UP000784435">
    <property type="component" value="Unassembled WGS sequence"/>
</dbReference>
<keyword evidence="2" id="KW-1133">Transmembrane helix</keyword>
<accession>A0A921MCB0</accession>